<evidence type="ECO:0000256" key="1">
    <source>
        <dbReference type="SAM" id="MobiDB-lite"/>
    </source>
</evidence>
<protein>
    <submittedName>
        <fullName evidence="2">Uncharacterized protein</fullName>
    </submittedName>
</protein>
<dbReference type="InParanoid" id="R7TGT4"/>
<feature type="region of interest" description="Disordered" evidence="1">
    <location>
        <begin position="488"/>
        <end position="556"/>
    </location>
</feature>
<feature type="region of interest" description="Disordered" evidence="1">
    <location>
        <begin position="414"/>
        <end position="448"/>
    </location>
</feature>
<feature type="compositionally biased region" description="Basic residues" evidence="1">
    <location>
        <begin position="223"/>
        <end position="232"/>
    </location>
</feature>
<proteinExistence type="predicted"/>
<feature type="region of interest" description="Disordered" evidence="1">
    <location>
        <begin position="611"/>
        <end position="632"/>
    </location>
</feature>
<name>R7TGT4_CAPTE</name>
<feature type="region of interest" description="Disordered" evidence="1">
    <location>
        <begin position="50"/>
        <end position="70"/>
    </location>
</feature>
<gene>
    <name evidence="2" type="ORF">CAPTEDRAFT_187796</name>
</gene>
<sequence length="632" mass="70337">MRIASLFCCACSAENVNLIFIDFHSIFAQNNLLLSPEAKTSSGELRWPHAQSAPSLKRIPDRPQTLNHVTRPPECHALKGQDWKFYVQGDWSYNSLPNKRKVDANFFFTIPSKTPRVVDNHAAPPKEFTVIKTNLGWDNLHRNDHVTQRVRVINMPASVPHQSKPDNHRLQEVKKRERNCRVKESKDDFCSALSVVAQPLELAQIASLRNERRSRSESPDKRTRVKVKRSRSKSKESDRTSLYSTQMLDSNTSRSTQTKQTSKALLENNRRESPSKYRKEVSSNCTQSPSKSNRQSYRRSSKDYGTSDSEQECDCKECRNLPDRLLKSGVIQKASRNNFAPLELQNSRCKPVVLSSPTSPSKSFVKCQERKDLKKQSLNGLKSAPPLVIPVPSREQRRVRAKPQMPVIVEDVAQKTEEHLSSSSGTSTLTREKPKPVNSPDSCESGIVSDAGHVAPVSLLDAMYRKYCSNRHTQTTVASPVAPDLEPAYLGVKSPRPARSPSSAASDTDFSLSLPPREGWMSGQPSVSPDSGHSSAANTLSSTGSSASPSPPEPVEAKLEDEIIASEQQQQQNEMSPAPPSHLSETEILVASFITITLRPICPKTVDPNLSSHTRNAKARSSTHIEYTSMRL</sequence>
<feature type="compositionally biased region" description="Low complexity" evidence="1">
    <location>
        <begin position="494"/>
        <end position="506"/>
    </location>
</feature>
<feature type="region of interest" description="Disordered" evidence="1">
    <location>
        <begin position="156"/>
        <end position="178"/>
    </location>
</feature>
<accession>R7TGT4</accession>
<feature type="compositionally biased region" description="Basic and acidic residues" evidence="1">
    <location>
        <begin position="209"/>
        <end position="222"/>
    </location>
</feature>
<feature type="compositionally biased region" description="Low complexity" evidence="1">
    <location>
        <begin position="534"/>
        <end position="548"/>
    </location>
</feature>
<reference evidence="2" key="1">
    <citation type="journal article" date="2013" name="Nature">
        <title>Insights into bilaterian evolution from three spiralian genomes.</title>
        <authorList>
            <person name="Simakov O."/>
            <person name="Marletaz F."/>
            <person name="Cho S.J."/>
            <person name="Edsinger-Gonzales E."/>
            <person name="Havlak P."/>
            <person name="Hellsten U."/>
            <person name="Kuo D.H."/>
            <person name="Larsson T."/>
            <person name="Lv J."/>
            <person name="Arendt D."/>
            <person name="Savage R."/>
            <person name="Osoegawa K."/>
            <person name="de Jong P."/>
            <person name="Grimwood J."/>
            <person name="Chapman J.A."/>
            <person name="Shapiro H."/>
            <person name="Aerts A."/>
            <person name="Otillar R.P."/>
            <person name="Terry A.Y."/>
            <person name="Boore J.L."/>
            <person name="Grigoriev I.V."/>
            <person name="Lindberg D.R."/>
            <person name="Seaver E.C."/>
            <person name="Weisblat D.A."/>
            <person name="Putnam N.H."/>
            <person name="Rokhsar D.S."/>
        </authorList>
    </citation>
    <scope>NUCLEOTIDE SEQUENCE</scope>
    <source>
        <strain evidence="2">I ESC-2004</strain>
    </source>
</reference>
<dbReference type="EMBL" id="KB310029">
    <property type="protein sequence ID" value="ELT92702.1"/>
    <property type="molecule type" value="Genomic_DNA"/>
</dbReference>
<feature type="compositionally biased region" description="Polar residues" evidence="1">
    <location>
        <begin position="523"/>
        <end position="533"/>
    </location>
</feature>
<feature type="compositionally biased region" description="Low complexity" evidence="1">
    <location>
        <begin position="250"/>
        <end position="263"/>
    </location>
</feature>
<feature type="compositionally biased region" description="Polar residues" evidence="1">
    <location>
        <begin position="282"/>
        <end position="295"/>
    </location>
</feature>
<feature type="compositionally biased region" description="Basic and acidic residues" evidence="1">
    <location>
        <begin position="163"/>
        <end position="178"/>
    </location>
</feature>
<evidence type="ECO:0000313" key="2">
    <source>
        <dbReference type="EMBL" id="ELT92702.1"/>
    </source>
</evidence>
<dbReference type="AlphaFoldDB" id="R7TGT4"/>
<feature type="region of interest" description="Disordered" evidence="1">
    <location>
        <begin position="209"/>
        <end position="310"/>
    </location>
</feature>
<organism evidence="2">
    <name type="scientific">Capitella teleta</name>
    <name type="common">Polychaete worm</name>
    <dbReference type="NCBI Taxonomy" id="283909"/>
    <lineage>
        <taxon>Eukaryota</taxon>
        <taxon>Metazoa</taxon>
        <taxon>Spiralia</taxon>
        <taxon>Lophotrochozoa</taxon>
        <taxon>Annelida</taxon>
        <taxon>Polychaeta</taxon>
        <taxon>Sedentaria</taxon>
        <taxon>Scolecida</taxon>
        <taxon>Capitellidae</taxon>
        <taxon>Capitella</taxon>
    </lineage>
</organism>
<feature type="compositionally biased region" description="Basic and acidic residues" evidence="1">
    <location>
        <begin position="268"/>
        <end position="281"/>
    </location>
</feature>